<proteinExistence type="predicted"/>
<protein>
    <submittedName>
        <fullName evidence="1">Uncharacterized protein</fullName>
    </submittedName>
</protein>
<evidence type="ECO:0000313" key="2">
    <source>
        <dbReference type="Proteomes" id="UP000015545"/>
    </source>
</evidence>
<dbReference type="Proteomes" id="UP000015545">
    <property type="component" value="Segment"/>
</dbReference>
<reference evidence="1 2" key="1">
    <citation type="journal article" date="2014" name="Genome Announc.">
        <title>Complete Genome Sequence of the Novel Giant Pseudomonas Phage PaBG.</title>
        <authorList>
            <person name="Sykilinda N.N."/>
            <person name="Bondar A.A."/>
            <person name="Gorshkova A.S."/>
            <person name="Kurochkina L.P."/>
            <person name="Kulikov E.E."/>
            <person name="Shneider M.M."/>
            <person name="Kadykov V.A."/>
            <person name="Solovjeva N.V."/>
            <person name="Kabilov M.R."/>
            <person name="Mesyanzhinov V.V."/>
            <person name="Vlassov V.V."/>
            <person name="Drukker V.V."/>
            <person name="Miroshnikov K.A."/>
        </authorList>
    </citation>
    <scope>NUCLEOTIDE SEQUENCE [LARGE SCALE GENOMIC DNA]</scope>
</reference>
<name>S5WB49_9CAUD</name>
<keyword evidence="2" id="KW-1185">Reference proteome</keyword>
<dbReference type="EMBL" id="KF147891">
    <property type="protein sequence ID" value="AGS81968.1"/>
    <property type="molecule type" value="Genomic_DNA"/>
</dbReference>
<organism evidence="1 2">
    <name type="scientific">Pseudomonas phage PaBG</name>
    <dbReference type="NCBI Taxonomy" id="1335230"/>
    <lineage>
        <taxon>Viruses</taxon>
        <taxon>Duplodnaviria</taxon>
        <taxon>Heunggongvirae</taxon>
        <taxon>Uroviricota</taxon>
        <taxon>Caudoviricetes</taxon>
        <taxon>Baikalvirus</taxon>
        <taxon>Baikalvirus PaBG</taxon>
    </lineage>
</organism>
<accession>S5WB49</accession>
<evidence type="ECO:0000313" key="1">
    <source>
        <dbReference type="EMBL" id="AGS81968.1"/>
    </source>
</evidence>
<sequence>MIVRIKINLNEALAGDEPRWFHRVYKGRDTQLDIGTVQTGQVFSLAITNKGRQIKLNDEVFAISPVVYDSLMKNSKAYNQ</sequence>
<gene>
    <name evidence="1" type="ORF">PaBG_00084</name>
</gene>